<dbReference type="PROSITE" id="PS50110">
    <property type="entry name" value="RESPONSE_REGULATORY"/>
    <property type="match status" value="1"/>
</dbReference>
<sequence length="146" mass="16301">MSYHNVEILFVEDSQDDAALTIRALKKSGFTNKLHHVIDGAAALDFVYCRGAYADRSDQEFPKLILLDLKMPKVSGLQVLEKIKSDPMLKSIPVVMLTSSNEGPDIENCFALGANSYIVKPVDSDNFFNAVKEIGLYWMILSQPPY</sequence>
<dbReference type="Gene3D" id="3.40.50.2300">
    <property type="match status" value="1"/>
</dbReference>
<reference evidence="4" key="1">
    <citation type="submission" date="2016-10" db="EMBL/GenBank/DDBJ databases">
        <authorList>
            <person name="Varghese N."/>
            <person name="Submissions S."/>
        </authorList>
    </citation>
    <scope>NUCLEOTIDE SEQUENCE [LARGE SCALE GENOMIC DNA]</scope>
    <source>
        <strain evidence="4">DSM 19110</strain>
    </source>
</reference>
<dbReference type="InterPro" id="IPR052893">
    <property type="entry name" value="TCS_response_regulator"/>
</dbReference>
<accession>A0A1G9RGH2</accession>
<evidence type="ECO:0000259" key="2">
    <source>
        <dbReference type="PROSITE" id="PS50110"/>
    </source>
</evidence>
<dbReference type="EMBL" id="FNGY01000003">
    <property type="protein sequence ID" value="SDM22261.1"/>
    <property type="molecule type" value="Genomic_DNA"/>
</dbReference>
<dbReference type="Proteomes" id="UP000183200">
    <property type="component" value="Unassembled WGS sequence"/>
</dbReference>
<evidence type="ECO:0000256" key="1">
    <source>
        <dbReference type="PROSITE-ProRule" id="PRU00169"/>
    </source>
</evidence>
<feature type="domain" description="Response regulatory" evidence="2">
    <location>
        <begin position="7"/>
        <end position="135"/>
    </location>
</feature>
<proteinExistence type="predicted"/>
<feature type="modified residue" description="4-aspartylphosphate" evidence="1">
    <location>
        <position position="68"/>
    </location>
</feature>
<dbReference type="Pfam" id="PF00072">
    <property type="entry name" value="Response_reg"/>
    <property type="match status" value="1"/>
</dbReference>
<organism evidence="3 4">
    <name type="scientific">Pedobacter steynii</name>
    <dbReference type="NCBI Taxonomy" id="430522"/>
    <lineage>
        <taxon>Bacteria</taxon>
        <taxon>Pseudomonadati</taxon>
        <taxon>Bacteroidota</taxon>
        <taxon>Sphingobacteriia</taxon>
        <taxon>Sphingobacteriales</taxon>
        <taxon>Sphingobacteriaceae</taxon>
        <taxon>Pedobacter</taxon>
    </lineage>
</organism>
<dbReference type="SMART" id="SM00448">
    <property type="entry name" value="REC"/>
    <property type="match status" value="1"/>
</dbReference>
<keyword evidence="1" id="KW-0597">Phosphoprotein</keyword>
<evidence type="ECO:0000313" key="4">
    <source>
        <dbReference type="Proteomes" id="UP000183200"/>
    </source>
</evidence>
<dbReference type="AlphaFoldDB" id="A0A1G9RGH2"/>
<name>A0A1G9RGH2_9SPHI</name>
<evidence type="ECO:0000313" key="3">
    <source>
        <dbReference type="EMBL" id="SDM22261.1"/>
    </source>
</evidence>
<dbReference type="CDD" id="cd17557">
    <property type="entry name" value="REC_Rcp-like"/>
    <property type="match status" value="1"/>
</dbReference>
<dbReference type="SUPFAM" id="SSF52172">
    <property type="entry name" value="CheY-like"/>
    <property type="match status" value="1"/>
</dbReference>
<keyword evidence="4" id="KW-1185">Reference proteome</keyword>
<dbReference type="PANTHER" id="PTHR44520:SF1">
    <property type="entry name" value="TWO-COMPONENT SYSTEM REGULATORY PROTEIN"/>
    <property type="match status" value="1"/>
</dbReference>
<dbReference type="RefSeq" id="WP_074605897.1">
    <property type="nucleotide sequence ID" value="NZ_FNGY01000003.1"/>
</dbReference>
<dbReference type="InterPro" id="IPR011006">
    <property type="entry name" value="CheY-like_superfamily"/>
</dbReference>
<dbReference type="OrthoDB" id="7631574at2"/>
<dbReference type="PANTHER" id="PTHR44520">
    <property type="entry name" value="RESPONSE REGULATOR RCP1-RELATED"/>
    <property type="match status" value="1"/>
</dbReference>
<dbReference type="GO" id="GO:0000160">
    <property type="term" value="P:phosphorelay signal transduction system"/>
    <property type="evidence" value="ECO:0007669"/>
    <property type="project" value="InterPro"/>
</dbReference>
<gene>
    <name evidence="3" type="ORF">SAMN05421820_103237</name>
</gene>
<dbReference type="InterPro" id="IPR001789">
    <property type="entry name" value="Sig_transdc_resp-reg_receiver"/>
</dbReference>
<protein>
    <submittedName>
        <fullName evidence="3">Two-component system, unclassified family, response regulator</fullName>
    </submittedName>
</protein>